<dbReference type="EMBL" id="MDTU01000001">
    <property type="protein sequence ID" value="ODN43090.1"/>
    <property type="molecule type" value="Genomic_DNA"/>
</dbReference>
<dbReference type="PANTHER" id="PTHR11609:SF5">
    <property type="entry name" value="PHOSPHORIBOSYLAMINOIMIDAZOLE CARBOXYLASE"/>
    <property type="match status" value="1"/>
</dbReference>
<comment type="pathway">
    <text evidence="4 5">Purine metabolism; IMP biosynthesis via de novo pathway; 5-amino-1-(5-phospho-D-ribosyl)imidazole-4-carboxylate from 5-amino-1-(5-phospho-D-ribosyl)imidazole (N5-CAIR route): step 1/2.</text>
</comment>
<reference evidence="7 8" key="1">
    <citation type="submission" date="2016-08" db="EMBL/GenBank/DDBJ databases">
        <title>Draft genome sequence of Candidatus Piscirickettsia litoralis, from seawater.</title>
        <authorList>
            <person name="Wan X."/>
            <person name="Lee A.J."/>
            <person name="Hou S."/>
            <person name="Donachie S.P."/>
        </authorList>
    </citation>
    <scope>NUCLEOTIDE SEQUENCE [LARGE SCALE GENOMIC DNA]</scope>
    <source>
        <strain evidence="7 8">Y2</strain>
    </source>
</reference>
<gene>
    <name evidence="4 5" type="primary">purK</name>
    <name evidence="7" type="ORF">BGC07_09390</name>
</gene>
<dbReference type="HAMAP" id="MF_01928">
    <property type="entry name" value="PurK"/>
    <property type="match status" value="1"/>
</dbReference>
<feature type="domain" description="ATP-grasp" evidence="6">
    <location>
        <begin position="103"/>
        <end position="286"/>
    </location>
</feature>
<name>A0ABX3A6M1_9GAMM</name>
<dbReference type="PROSITE" id="PS50975">
    <property type="entry name" value="ATP_GRASP"/>
    <property type="match status" value="1"/>
</dbReference>
<dbReference type="NCBIfam" id="NF004676">
    <property type="entry name" value="PRK06019.1-2"/>
    <property type="match status" value="1"/>
</dbReference>
<dbReference type="Pfam" id="PF22660">
    <property type="entry name" value="RS_preATP-grasp-like"/>
    <property type="match status" value="1"/>
</dbReference>
<dbReference type="InterPro" id="IPR011761">
    <property type="entry name" value="ATP-grasp"/>
</dbReference>
<feature type="binding site" evidence="4">
    <location>
        <begin position="174"/>
        <end position="177"/>
    </location>
    <ligand>
        <name>ATP</name>
        <dbReference type="ChEBI" id="CHEBI:30616"/>
    </ligand>
</feature>
<comment type="catalytic activity">
    <reaction evidence="4 5">
        <text>5-amino-1-(5-phospho-beta-D-ribosyl)imidazole + hydrogencarbonate + ATP = 5-carboxyamino-1-(5-phospho-D-ribosyl)imidazole + ADP + phosphate + 2 H(+)</text>
        <dbReference type="Rhea" id="RHEA:19317"/>
        <dbReference type="ChEBI" id="CHEBI:15378"/>
        <dbReference type="ChEBI" id="CHEBI:17544"/>
        <dbReference type="ChEBI" id="CHEBI:30616"/>
        <dbReference type="ChEBI" id="CHEBI:43474"/>
        <dbReference type="ChEBI" id="CHEBI:58730"/>
        <dbReference type="ChEBI" id="CHEBI:137981"/>
        <dbReference type="ChEBI" id="CHEBI:456216"/>
        <dbReference type="EC" id="6.3.4.18"/>
    </reaction>
</comment>
<dbReference type="Pfam" id="PF17769">
    <property type="entry name" value="PurK_C"/>
    <property type="match status" value="1"/>
</dbReference>
<dbReference type="NCBIfam" id="TIGR01161">
    <property type="entry name" value="purK"/>
    <property type="match status" value="1"/>
</dbReference>
<feature type="binding site" evidence="4">
    <location>
        <position position="182"/>
    </location>
    <ligand>
        <name>ATP</name>
        <dbReference type="ChEBI" id="CHEBI:30616"/>
    </ligand>
</feature>
<comment type="caution">
    <text evidence="7">The sequence shown here is derived from an EMBL/GenBank/DDBJ whole genome shotgun (WGS) entry which is preliminary data.</text>
</comment>
<sequence>MKTLGVLGGGQLARMMALAGYPLGIKVIAYEPTDANSASDVTEVMRGRFDDEVKLKEFAQSVDVVTIETENIPVDTARYVSQFAKFCPSLQALEIAQDRLLEKQYLNKLNIKTTEFMDITSESDLSVGVEKLGLPCVLKTRRFGYDGKGQYWLRHQEDIAKAWQQLGGQPLILEAAIDFDFEISVIGVRDAQGNIKVYPITENEHRDGVLHISKVLDNQNLQQQASDHIQSLMSHLNYVGVLTVELFSMRGELIANEIAPRVHNSGHWTIDGAVTSQFENHLRAVLGLSLGDVGCRGHAAMMNCLGAMPKLDTVLAASSQARYHCYGKSARAGRKVGHINLCVDSATTLSEQLQRLEATTF</sequence>
<comment type="function">
    <text evidence="5">Catalyzes the ATP-dependent conversion of 5-aminoimidazole ribonucleotide (AIR) and HCO(3)- to N5-carboxyaminoimidazole ribonucleotide (N5-CAIR).</text>
</comment>
<evidence type="ECO:0000313" key="8">
    <source>
        <dbReference type="Proteomes" id="UP000094329"/>
    </source>
</evidence>
<feature type="binding site" evidence="4">
    <location>
        <position position="139"/>
    </location>
    <ligand>
        <name>ATP</name>
        <dbReference type="ChEBI" id="CHEBI:30616"/>
    </ligand>
</feature>
<comment type="subunit">
    <text evidence="4 5">Homodimer.</text>
</comment>
<dbReference type="NCBIfam" id="NF004679">
    <property type="entry name" value="PRK06019.1-5"/>
    <property type="match status" value="1"/>
</dbReference>
<feature type="binding site" evidence="4">
    <location>
        <begin position="144"/>
        <end position="150"/>
    </location>
    <ligand>
        <name>ATP</name>
        <dbReference type="ChEBI" id="CHEBI:30616"/>
    </ligand>
</feature>
<dbReference type="InterPro" id="IPR040686">
    <property type="entry name" value="PurK_C"/>
</dbReference>
<evidence type="ECO:0000256" key="1">
    <source>
        <dbReference type="ARBA" id="ARBA00022741"/>
    </source>
</evidence>
<dbReference type="InterPro" id="IPR013815">
    <property type="entry name" value="ATP_grasp_subdomain_1"/>
</dbReference>
<feature type="binding site" evidence="4">
    <location>
        <position position="205"/>
    </location>
    <ligand>
        <name>ATP</name>
        <dbReference type="ChEBI" id="CHEBI:30616"/>
    </ligand>
</feature>
<evidence type="ECO:0000256" key="4">
    <source>
        <dbReference type="HAMAP-Rule" id="MF_01928"/>
    </source>
</evidence>
<keyword evidence="2 4" id="KW-0658">Purine biosynthesis</keyword>
<feature type="binding site" evidence="4">
    <location>
        <position position="99"/>
    </location>
    <ligand>
        <name>ATP</name>
        <dbReference type="ChEBI" id="CHEBI:30616"/>
    </ligand>
</feature>
<dbReference type="Gene3D" id="3.30.1490.20">
    <property type="entry name" value="ATP-grasp fold, A domain"/>
    <property type="match status" value="1"/>
</dbReference>
<dbReference type="EC" id="6.3.4.18" evidence="4 5"/>
<comment type="similarity">
    <text evidence="4 5">Belongs to the PurK/PurT family.</text>
</comment>
<dbReference type="RefSeq" id="WP_069312888.1">
    <property type="nucleotide sequence ID" value="NZ_MDTU01000001.1"/>
</dbReference>
<evidence type="ECO:0000256" key="5">
    <source>
        <dbReference type="RuleBase" id="RU361200"/>
    </source>
</evidence>
<evidence type="ECO:0000256" key="3">
    <source>
        <dbReference type="ARBA" id="ARBA00022840"/>
    </source>
</evidence>
<dbReference type="Gene3D" id="3.30.470.20">
    <property type="entry name" value="ATP-grasp fold, B domain"/>
    <property type="match status" value="1"/>
</dbReference>
<dbReference type="Pfam" id="PF02222">
    <property type="entry name" value="ATP-grasp"/>
    <property type="match status" value="1"/>
</dbReference>
<keyword evidence="3 4" id="KW-0067">ATP-binding</keyword>
<dbReference type="SUPFAM" id="SSF56059">
    <property type="entry name" value="Glutathione synthetase ATP-binding domain-like"/>
    <property type="match status" value="1"/>
</dbReference>
<accession>A0ABX3A6M1</accession>
<keyword evidence="8" id="KW-1185">Reference proteome</keyword>
<dbReference type="InterPro" id="IPR003135">
    <property type="entry name" value="ATP-grasp_carboxylate-amine"/>
</dbReference>
<protein>
    <recommendedName>
        <fullName evidence="4 5">N5-carboxyaminoimidazole ribonucleotide synthase</fullName>
        <shortName evidence="4 5">N5-CAIR synthase</shortName>
        <ecNumber evidence="4 5">6.3.4.18</ecNumber>
    </recommendedName>
    <alternativeName>
        <fullName evidence="4 5">5-(carboxyamino)imidazole ribonucleotide synthetase</fullName>
    </alternativeName>
</protein>
<comment type="function">
    <text evidence="4">Catalyzes the ATP-dependent conversion of 5-aminoimidazole ribonucleotide (AIR) and HCO(3)(-) to N5-carboxyaminoimidazole ribonucleotide (N5-CAIR).</text>
</comment>
<dbReference type="InterPro" id="IPR011054">
    <property type="entry name" value="Rudment_hybrid_motif"/>
</dbReference>
<dbReference type="PANTHER" id="PTHR11609">
    <property type="entry name" value="PURINE BIOSYNTHESIS PROTEIN 6/7, PUR6/7"/>
    <property type="match status" value="1"/>
</dbReference>
<dbReference type="SUPFAM" id="SSF51246">
    <property type="entry name" value="Rudiment single hybrid motif"/>
    <property type="match status" value="1"/>
</dbReference>
<dbReference type="InterPro" id="IPR054350">
    <property type="entry name" value="PurT/PurK_preATP-grasp"/>
</dbReference>
<evidence type="ECO:0000313" key="7">
    <source>
        <dbReference type="EMBL" id="ODN43090.1"/>
    </source>
</evidence>
<dbReference type="InterPro" id="IPR016185">
    <property type="entry name" value="PreATP-grasp_dom_sf"/>
</dbReference>
<keyword evidence="1 4" id="KW-0547">Nucleotide-binding</keyword>
<feature type="binding site" evidence="4">
    <location>
        <begin position="256"/>
        <end position="257"/>
    </location>
    <ligand>
        <name>ATP</name>
        <dbReference type="ChEBI" id="CHEBI:30616"/>
    </ligand>
</feature>
<dbReference type="Gene3D" id="3.40.50.20">
    <property type="match status" value="1"/>
</dbReference>
<evidence type="ECO:0000259" key="6">
    <source>
        <dbReference type="PROSITE" id="PS50975"/>
    </source>
</evidence>
<dbReference type="Proteomes" id="UP000094329">
    <property type="component" value="Unassembled WGS sequence"/>
</dbReference>
<proteinExistence type="inferred from homology"/>
<keyword evidence="4 5" id="KW-0436">Ligase</keyword>
<dbReference type="InterPro" id="IPR005875">
    <property type="entry name" value="PurK"/>
</dbReference>
<organism evidence="7 8">
    <name type="scientific">Piscirickettsia litoralis</name>
    <dbReference type="NCBI Taxonomy" id="1891921"/>
    <lineage>
        <taxon>Bacteria</taxon>
        <taxon>Pseudomonadati</taxon>
        <taxon>Pseudomonadota</taxon>
        <taxon>Gammaproteobacteria</taxon>
        <taxon>Thiotrichales</taxon>
        <taxon>Piscirickettsiaceae</taxon>
        <taxon>Piscirickettsia</taxon>
    </lineage>
</organism>
<evidence type="ECO:0000256" key="2">
    <source>
        <dbReference type="ARBA" id="ARBA00022755"/>
    </source>
</evidence>
<dbReference type="SUPFAM" id="SSF52440">
    <property type="entry name" value="PreATP-grasp domain"/>
    <property type="match status" value="1"/>
</dbReference>